<feature type="domain" description="NmrA-like" evidence="1">
    <location>
        <begin position="9"/>
        <end position="277"/>
    </location>
</feature>
<dbReference type="Gene3D" id="3.40.50.720">
    <property type="entry name" value="NAD(P)-binding Rossmann-like Domain"/>
    <property type="match status" value="1"/>
</dbReference>
<keyword evidence="3" id="KW-1185">Reference proteome</keyword>
<comment type="caution">
    <text evidence="2">The sequence shown here is derived from an EMBL/GenBank/DDBJ whole genome shotgun (WGS) entry which is preliminary data.</text>
</comment>
<dbReference type="Gene3D" id="3.90.25.10">
    <property type="entry name" value="UDP-galactose 4-epimerase, domain 1"/>
    <property type="match status" value="1"/>
</dbReference>
<gene>
    <name evidence="2" type="ORF">EGT74_25630</name>
</gene>
<evidence type="ECO:0000313" key="2">
    <source>
        <dbReference type="EMBL" id="RPE06054.1"/>
    </source>
</evidence>
<dbReference type="PANTHER" id="PTHR43162:SF1">
    <property type="entry name" value="PRESTALK A DIFFERENTIATION PROTEIN A"/>
    <property type="match status" value="1"/>
</dbReference>
<reference evidence="2 3" key="1">
    <citation type="submission" date="2018-11" db="EMBL/GenBank/DDBJ databases">
        <title>Chitinophaga lutea sp.nov., isolate from arsenic contaminated soil.</title>
        <authorList>
            <person name="Zong Y."/>
        </authorList>
    </citation>
    <scope>NUCLEOTIDE SEQUENCE [LARGE SCALE GENOMIC DNA]</scope>
    <source>
        <strain evidence="2 3">ZY74</strain>
    </source>
</reference>
<dbReference type="InterPro" id="IPR036291">
    <property type="entry name" value="NAD(P)-bd_dom_sf"/>
</dbReference>
<dbReference type="PANTHER" id="PTHR43162">
    <property type="match status" value="1"/>
</dbReference>
<evidence type="ECO:0000259" key="1">
    <source>
        <dbReference type="Pfam" id="PF05368"/>
    </source>
</evidence>
<dbReference type="RefSeq" id="WP_123849400.1">
    <property type="nucleotide sequence ID" value="NZ_RPDH01000003.1"/>
</dbReference>
<dbReference type="EMBL" id="RPDH01000003">
    <property type="protein sequence ID" value="RPE06054.1"/>
    <property type="molecule type" value="Genomic_DNA"/>
</dbReference>
<organism evidence="2 3">
    <name type="scientific">Chitinophaga lutea</name>
    <dbReference type="NCBI Taxonomy" id="2488634"/>
    <lineage>
        <taxon>Bacteria</taxon>
        <taxon>Pseudomonadati</taxon>
        <taxon>Bacteroidota</taxon>
        <taxon>Chitinophagia</taxon>
        <taxon>Chitinophagales</taxon>
        <taxon>Chitinophagaceae</taxon>
        <taxon>Chitinophaga</taxon>
    </lineage>
</organism>
<protein>
    <submittedName>
        <fullName evidence="2">SDR family oxidoreductase</fullName>
    </submittedName>
</protein>
<dbReference type="Proteomes" id="UP000278351">
    <property type="component" value="Unassembled WGS sequence"/>
</dbReference>
<dbReference type="AlphaFoldDB" id="A0A3N4Q2R0"/>
<proteinExistence type="predicted"/>
<sequence length="296" mass="31803">MTTTKLPAILVSGATGTIGSALAKLLAEKGTPFRALVRPTGATPHIPGAEVVEGDLNDQKSLKNALSGIERAFLLTNSSPEAESLQIAFVDAAKAAGVQHIVKLSQYAAHRDSPVRFLRYHAAVEEKILASGMAYTFLRPNLFMQGLLGFREPIMQQGKFFATIGEAPVSLVDIRDIAEVAAAALTNPVHENRIYTLTGPQAITHRQIAATLSAALGRDIQYIDVPPDAMHQALIAAGFPEWQAAGLIEDYAHYGRGEAAEVSGDIEAVTGRAARDFNRFVEDYAEAFLPEVLTKR</sequence>
<dbReference type="Pfam" id="PF05368">
    <property type="entry name" value="NmrA"/>
    <property type="match status" value="1"/>
</dbReference>
<dbReference type="SUPFAM" id="SSF51735">
    <property type="entry name" value="NAD(P)-binding Rossmann-fold domains"/>
    <property type="match status" value="1"/>
</dbReference>
<dbReference type="InterPro" id="IPR051604">
    <property type="entry name" value="Ergot_Alk_Oxidoreductase"/>
</dbReference>
<dbReference type="OrthoDB" id="9780595at2"/>
<name>A0A3N4Q2R0_9BACT</name>
<evidence type="ECO:0000313" key="3">
    <source>
        <dbReference type="Proteomes" id="UP000278351"/>
    </source>
</evidence>
<accession>A0A3N4Q2R0</accession>
<dbReference type="CDD" id="cd05269">
    <property type="entry name" value="TMR_SDR_a"/>
    <property type="match status" value="1"/>
</dbReference>
<dbReference type="InterPro" id="IPR008030">
    <property type="entry name" value="NmrA-like"/>
</dbReference>